<dbReference type="InterPro" id="IPR032675">
    <property type="entry name" value="LRR_dom_sf"/>
</dbReference>
<feature type="non-terminal residue" evidence="1">
    <location>
        <position position="224"/>
    </location>
</feature>
<organism evidence="1 2">
    <name type="scientific">Periconia macrospinosa</name>
    <dbReference type="NCBI Taxonomy" id="97972"/>
    <lineage>
        <taxon>Eukaryota</taxon>
        <taxon>Fungi</taxon>
        <taxon>Dikarya</taxon>
        <taxon>Ascomycota</taxon>
        <taxon>Pezizomycotina</taxon>
        <taxon>Dothideomycetes</taxon>
        <taxon>Pleosporomycetidae</taxon>
        <taxon>Pleosporales</taxon>
        <taxon>Massarineae</taxon>
        <taxon>Periconiaceae</taxon>
        <taxon>Periconia</taxon>
    </lineage>
</organism>
<dbReference type="OrthoDB" id="3140657at2759"/>
<dbReference type="PANTHER" id="PTHR42057">
    <property type="entry name" value="F-BOX DOMAIN PROTEIN (AFU_ORTHOLOGUE AFUA_4G00200)"/>
    <property type="match status" value="1"/>
</dbReference>
<reference evidence="1 2" key="1">
    <citation type="journal article" date="2018" name="Sci. Rep.">
        <title>Comparative genomics provides insights into the lifestyle and reveals functional heterogeneity of dark septate endophytic fungi.</title>
        <authorList>
            <person name="Knapp D.G."/>
            <person name="Nemeth J.B."/>
            <person name="Barry K."/>
            <person name="Hainaut M."/>
            <person name="Henrissat B."/>
            <person name="Johnson J."/>
            <person name="Kuo A."/>
            <person name="Lim J.H.P."/>
            <person name="Lipzen A."/>
            <person name="Nolan M."/>
            <person name="Ohm R.A."/>
            <person name="Tamas L."/>
            <person name="Grigoriev I.V."/>
            <person name="Spatafora J.W."/>
            <person name="Nagy L.G."/>
            <person name="Kovacs G.M."/>
        </authorList>
    </citation>
    <scope>NUCLEOTIDE SEQUENCE [LARGE SCALE GENOMIC DNA]</scope>
    <source>
        <strain evidence="1 2">DSE2036</strain>
    </source>
</reference>
<proteinExistence type="predicted"/>
<evidence type="ECO:0000313" key="1">
    <source>
        <dbReference type="EMBL" id="PVH99865.1"/>
    </source>
</evidence>
<accession>A0A2V1DPG5</accession>
<evidence type="ECO:0008006" key="3">
    <source>
        <dbReference type="Google" id="ProtNLM"/>
    </source>
</evidence>
<sequence>FQRCLEKTEQFENLREFRLRFNCACINDYHRHFETEVAETIRFRTQVLLLAFETLARGIRSQTLPHFDTLTLENLQDSVSTTVYASKSFATVLSRIKKLHLSIATEYDEAAPEETIEKPACHKMFTHDLINRWLLPVQHHLTHLSIYGTSCLWGFYPFCDLRRTHFPYLQSLSLGNYTIAHTWQIDWILSHSSTLQELYLDYCPLLTIARLTTKEVTPHWPDLP</sequence>
<protein>
    <recommendedName>
        <fullName evidence="3">F-box domain-containing protein</fullName>
    </recommendedName>
</protein>
<dbReference type="Proteomes" id="UP000244855">
    <property type="component" value="Unassembled WGS sequence"/>
</dbReference>
<gene>
    <name evidence="1" type="ORF">DM02DRAFT_487336</name>
</gene>
<dbReference type="Gene3D" id="3.80.10.10">
    <property type="entry name" value="Ribonuclease Inhibitor"/>
    <property type="match status" value="1"/>
</dbReference>
<dbReference type="AlphaFoldDB" id="A0A2V1DPG5"/>
<keyword evidence="2" id="KW-1185">Reference proteome</keyword>
<dbReference type="PANTHER" id="PTHR42057:SF2">
    <property type="entry name" value="F-BOX DOMAIN PROTEIN (AFU_ORTHOLOGUE AFUA_4G00200)-RELATED"/>
    <property type="match status" value="1"/>
</dbReference>
<evidence type="ECO:0000313" key="2">
    <source>
        <dbReference type="Proteomes" id="UP000244855"/>
    </source>
</evidence>
<feature type="non-terminal residue" evidence="1">
    <location>
        <position position="1"/>
    </location>
</feature>
<dbReference type="EMBL" id="KZ805383">
    <property type="protein sequence ID" value="PVH99865.1"/>
    <property type="molecule type" value="Genomic_DNA"/>
</dbReference>
<dbReference type="SUPFAM" id="SSF52047">
    <property type="entry name" value="RNI-like"/>
    <property type="match status" value="1"/>
</dbReference>
<name>A0A2V1DPG5_9PLEO</name>